<dbReference type="InterPro" id="IPR002173">
    <property type="entry name" value="Carboh/pur_kinase_PfkB_CS"/>
</dbReference>
<dbReference type="InterPro" id="IPR002139">
    <property type="entry name" value="Ribo/fructo_kinase"/>
</dbReference>
<dbReference type="Pfam" id="PF00294">
    <property type="entry name" value="PfkB"/>
    <property type="match status" value="1"/>
</dbReference>
<dbReference type="InterPro" id="IPR011611">
    <property type="entry name" value="PfkB_dom"/>
</dbReference>
<dbReference type="InterPro" id="IPR050306">
    <property type="entry name" value="PfkB_Carbo_kinase"/>
</dbReference>
<evidence type="ECO:0000313" key="8">
    <source>
        <dbReference type="EMBL" id="MEC3861654.1"/>
    </source>
</evidence>
<evidence type="ECO:0000256" key="6">
    <source>
        <dbReference type="RuleBase" id="RU003704"/>
    </source>
</evidence>
<keyword evidence="4 6" id="KW-0418">Kinase</keyword>
<feature type="domain" description="Carbohydrate kinase PfkB" evidence="7">
    <location>
        <begin position="2"/>
        <end position="297"/>
    </location>
</feature>
<keyword evidence="2 6" id="KW-0808">Transferase</keyword>
<comment type="similarity">
    <text evidence="1 6">Belongs to the carbohydrate kinase PfkB family.</text>
</comment>
<evidence type="ECO:0000256" key="2">
    <source>
        <dbReference type="ARBA" id="ARBA00022679"/>
    </source>
</evidence>
<name>A0ABU6HIK2_9RHOB</name>
<dbReference type="GO" id="GO:0016301">
    <property type="term" value="F:kinase activity"/>
    <property type="evidence" value="ECO:0007669"/>
    <property type="project" value="UniProtKB-KW"/>
</dbReference>
<comment type="caution">
    <text evidence="8">The sequence shown here is derived from an EMBL/GenBank/DDBJ whole genome shotgun (WGS) entry which is preliminary data.</text>
</comment>
<dbReference type="SUPFAM" id="SSF53613">
    <property type="entry name" value="Ribokinase-like"/>
    <property type="match status" value="1"/>
</dbReference>
<evidence type="ECO:0000256" key="3">
    <source>
        <dbReference type="ARBA" id="ARBA00022741"/>
    </source>
</evidence>
<organism evidence="8 9">
    <name type="scientific">Mesobacterium hydrothermale</name>
    <dbReference type="NCBI Taxonomy" id="3111907"/>
    <lineage>
        <taxon>Bacteria</taxon>
        <taxon>Pseudomonadati</taxon>
        <taxon>Pseudomonadota</taxon>
        <taxon>Alphaproteobacteria</taxon>
        <taxon>Rhodobacterales</taxon>
        <taxon>Roseobacteraceae</taxon>
        <taxon>Mesobacterium</taxon>
    </lineage>
</organism>
<keyword evidence="9" id="KW-1185">Reference proteome</keyword>
<evidence type="ECO:0000313" key="9">
    <source>
        <dbReference type="Proteomes" id="UP001348149"/>
    </source>
</evidence>
<dbReference type="PROSITE" id="PS00584">
    <property type="entry name" value="PFKB_KINASES_2"/>
    <property type="match status" value="1"/>
</dbReference>
<evidence type="ECO:0000259" key="7">
    <source>
        <dbReference type="Pfam" id="PF00294"/>
    </source>
</evidence>
<protein>
    <submittedName>
        <fullName evidence="8">Carbohydrate kinase</fullName>
        <ecNumber evidence="8">2.7.1.-</ecNumber>
    </submittedName>
</protein>
<dbReference type="EMBL" id="JAYLLH010000011">
    <property type="protein sequence ID" value="MEC3861654.1"/>
    <property type="molecule type" value="Genomic_DNA"/>
</dbReference>
<accession>A0ABU6HIK2</accession>
<dbReference type="PRINTS" id="PR00990">
    <property type="entry name" value="RIBOKINASE"/>
</dbReference>
<evidence type="ECO:0000256" key="5">
    <source>
        <dbReference type="ARBA" id="ARBA00022840"/>
    </source>
</evidence>
<dbReference type="RefSeq" id="WP_326297375.1">
    <property type="nucleotide sequence ID" value="NZ_JAYLLH010000011.1"/>
</dbReference>
<dbReference type="EC" id="2.7.1.-" evidence="8"/>
<keyword evidence="5" id="KW-0067">ATP-binding</keyword>
<reference evidence="8 9" key="1">
    <citation type="submission" date="2024-01" db="EMBL/GenBank/DDBJ databases">
        <title>Mesobacterium rodlantinim sp. nov., isolated from shallow sea hydrothermal systems off Kueishantao Island.</title>
        <authorList>
            <person name="Su Z."/>
            <person name="Tang K."/>
        </authorList>
    </citation>
    <scope>NUCLEOTIDE SEQUENCE [LARGE SCALE GENOMIC DNA]</scope>
    <source>
        <strain evidence="8 9">TK19101</strain>
    </source>
</reference>
<dbReference type="Proteomes" id="UP001348149">
    <property type="component" value="Unassembled WGS sequence"/>
</dbReference>
<keyword evidence="3" id="KW-0547">Nucleotide-binding</keyword>
<gene>
    <name evidence="8" type="ORF">VK792_10190</name>
</gene>
<dbReference type="PANTHER" id="PTHR43085:SF1">
    <property type="entry name" value="PSEUDOURIDINE KINASE-RELATED"/>
    <property type="match status" value="1"/>
</dbReference>
<dbReference type="PANTHER" id="PTHR43085">
    <property type="entry name" value="HEXOKINASE FAMILY MEMBER"/>
    <property type="match status" value="1"/>
</dbReference>
<dbReference type="InterPro" id="IPR029056">
    <property type="entry name" value="Ribokinase-like"/>
</dbReference>
<dbReference type="Gene3D" id="3.40.1190.20">
    <property type="match status" value="1"/>
</dbReference>
<proteinExistence type="inferred from homology"/>
<sequence length="300" mass="31592">MILCCGESLIDMLPRKTAANEAAFAPYAGGAVFNTAIALGRLGAPTGYFGGLSTDLFGHQLTETLSASHVDSALSPRSDRPTTLAFVTLTNGQAQYAFYDENTAGRMLTEDDLPDLSADVSALFFGGISLVSEPAADTYAAFCLREAGTRPIMIDPNIRPGFITDPAHYRDRLNRMLAHADIVKISDEDMDWLDITPQDLIDGGTALVLITRGAQGVEVHRPGSRFDIPAQKAEVVDTVGAGDTFNAGLLAGLHRAGLLTTHALAAASDDALAPAVTLGTRAAAITVSRAGANPPWEHEL</sequence>
<evidence type="ECO:0000256" key="4">
    <source>
        <dbReference type="ARBA" id="ARBA00022777"/>
    </source>
</evidence>
<evidence type="ECO:0000256" key="1">
    <source>
        <dbReference type="ARBA" id="ARBA00010688"/>
    </source>
</evidence>
<dbReference type="CDD" id="cd01167">
    <property type="entry name" value="bac_FRK"/>
    <property type="match status" value="1"/>
</dbReference>